<organism evidence="7 8">
    <name type="scientific">Chlamydia serpentis</name>
    <dbReference type="NCBI Taxonomy" id="1967782"/>
    <lineage>
        <taxon>Bacteria</taxon>
        <taxon>Pseudomonadati</taxon>
        <taxon>Chlamydiota</taxon>
        <taxon>Chlamydiia</taxon>
        <taxon>Chlamydiales</taxon>
        <taxon>Chlamydiaceae</taxon>
        <taxon>Chlamydia/Chlamydophila group</taxon>
        <taxon>Chlamydia</taxon>
    </lineage>
</organism>
<dbReference type="GO" id="GO:0016020">
    <property type="term" value="C:membrane"/>
    <property type="evidence" value="ECO:0007669"/>
    <property type="project" value="InterPro"/>
</dbReference>
<gene>
    <name evidence="7" type="ORF">C10C_0372</name>
</gene>
<proteinExistence type="predicted"/>
<name>A0A2R8FB45_9CHLA</name>
<dbReference type="KEGG" id="csee:C10C_0372"/>
<evidence type="ECO:0000313" key="7">
    <source>
        <dbReference type="EMBL" id="SPN73542.1"/>
    </source>
</evidence>
<keyword evidence="3 6" id="KW-0812">Transmembrane</keyword>
<feature type="transmembrane region" description="Helical" evidence="6">
    <location>
        <begin position="40"/>
        <end position="61"/>
    </location>
</feature>
<evidence type="ECO:0000256" key="1">
    <source>
        <dbReference type="ARBA" id="ARBA00004236"/>
    </source>
</evidence>
<evidence type="ECO:0000313" key="8">
    <source>
        <dbReference type="Proteomes" id="UP000244926"/>
    </source>
</evidence>
<dbReference type="RefSeq" id="WP_108896504.1">
    <property type="nucleotide sequence ID" value="NZ_LT993738.1"/>
</dbReference>
<keyword evidence="7" id="KW-0969">Cilium</keyword>
<keyword evidence="4 6" id="KW-1133">Transmembrane helix</keyword>
<dbReference type="EMBL" id="LT993738">
    <property type="protein sequence ID" value="SPN73542.1"/>
    <property type="molecule type" value="Genomic_DNA"/>
</dbReference>
<keyword evidence="7" id="KW-0966">Cell projection</keyword>
<accession>A0A2R8FB45</accession>
<evidence type="ECO:0000256" key="6">
    <source>
        <dbReference type="SAM" id="Phobius"/>
    </source>
</evidence>
<evidence type="ECO:0000256" key="4">
    <source>
        <dbReference type="ARBA" id="ARBA00022989"/>
    </source>
</evidence>
<comment type="subcellular location">
    <subcellularLocation>
        <location evidence="1">Cell membrane</location>
    </subcellularLocation>
</comment>
<dbReference type="AlphaFoldDB" id="A0A2R8FB45"/>
<evidence type="ECO:0000256" key="2">
    <source>
        <dbReference type="ARBA" id="ARBA00022475"/>
    </source>
</evidence>
<dbReference type="Proteomes" id="UP000244926">
    <property type="component" value="Chromosome I"/>
</dbReference>
<dbReference type="InterPro" id="IPR022781">
    <property type="entry name" value="Flagellar_biosynth_FliO"/>
</dbReference>
<protein>
    <submittedName>
        <fullName evidence="7">Flagellar biosynthetic protein FliO,Flagellar biosynthesis protein, FliO</fullName>
    </submittedName>
</protein>
<dbReference type="OrthoDB" id="18068at2"/>
<keyword evidence="5 6" id="KW-0472">Membrane</keyword>
<keyword evidence="7" id="KW-0282">Flagellum</keyword>
<dbReference type="GO" id="GO:0044781">
    <property type="term" value="P:bacterial-type flagellum organization"/>
    <property type="evidence" value="ECO:0007669"/>
    <property type="project" value="InterPro"/>
</dbReference>
<keyword evidence="2" id="KW-1003">Cell membrane</keyword>
<sequence length="159" mass="18123">MFFNFFSLVFKLSDELALVENIQESISVHEMFPGNMKLEMYKMLGSLVLLLTIFGVGVWAFKKFVKSRGHGFGGSSQIKILERRSLTPKTSIYLIRVVNKTFVIAETAEKITLLAEFPPDTDINHLLQENHKHVSSCPTSDFLSKAIQKIQKKQQTKQD</sequence>
<dbReference type="Pfam" id="PF04347">
    <property type="entry name" value="FliO"/>
    <property type="match status" value="1"/>
</dbReference>
<evidence type="ECO:0000256" key="5">
    <source>
        <dbReference type="ARBA" id="ARBA00023136"/>
    </source>
</evidence>
<reference evidence="8" key="1">
    <citation type="submission" date="2017-11" db="EMBL/GenBank/DDBJ databases">
        <authorList>
            <person name="Seth-Smith MB H."/>
        </authorList>
    </citation>
    <scope>NUCLEOTIDE SEQUENCE [LARGE SCALE GENOMIC DNA]</scope>
</reference>
<evidence type="ECO:0000256" key="3">
    <source>
        <dbReference type="ARBA" id="ARBA00022692"/>
    </source>
</evidence>
<keyword evidence="8" id="KW-1185">Reference proteome</keyword>